<dbReference type="InParanoid" id="A0A0L0HJK3"/>
<proteinExistence type="predicted"/>
<feature type="region of interest" description="Disordered" evidence="1">
    <location>
        <begin position="140"/>
        <end position="255"/>
    </location>
</feature>
<feature type="compositionally biased region" description="Basic and acidic residues" evidence="1">
    <location>
        <begin position="159"/>
        <end position="168"/>
    </location>
</feature>
<feature type="compositionally biased region" description="Polar residues" evidence="1">
    <location>
        <begin position="236"/>
        <end position="246"/>
    </location>
</feature>
<reference evidence="2 3" key="1">
    <citation type="submission" date="2009-08" db="EMBL/GenBank/DDBJ databases">
        <title>The Genome Sequence of Spizellomyces punctatus strain DAOM BR117.</title>
        <authorList>
            <consortium name="The Broad Institute Genome Sequencing Platform"/>
            <person name="Russ C."/>
            <person name="Cuomo C."/>
            <person name="Shea T."/>
            <person name="Young S.K."/>
            <person name="Zeng Q."/>
            <person name="Koehrsen M."/>
            <person name="Haas B."/>
            <person name="Borodovsky M."/>
            <person name="Guigo R."/>
            <person name="Alvarado L."/>
            <person name="Berlin A."/>
            <person name="Bochicchio J."/>
            <person name="Borenstein D."/>
            <person name="Chapman S."/>
            <person name="Chen Z."/>
            <person name="Engels R."/>
            <person name="Freedman E."/>
            <person name="Gellesch M."/>
            <person name="Goldberg J."/>
            <person name="Griggs A."/>
            <person name="Gujja S."/>
            <person name="Heiman D."/>
            <person name="Hepburn T."/>
            <person name="Howarth C."/>
            <person name="Jen D."/>
            <person name="Larson L."/>
            <person name="Lewis B."/>
            <person name="Mehta T."/>
            <person name="Park D."/>
            <person name="Pearson M."/>
            <person name="Roberts A."/>
            <person name="Saif S."/>
            <person name="Shenoy N."/>
            <person name="Sisk P."/>
            <person name="Stolte C."/>
            <person name="Sykes S."/>
            <person name="Thomson T."/>
            <person name="Walk T."/>
            <person name="White J."/>
            <person name="Yandava C."/>
            <person name="Burger G."/>
            <person name="Gray M.W."/>
            <person name="Holland P.W.H."/>
            <person name="King N."/>
            <person name="Lang F.B.F."/>
            <person name="Roger A.J."/>
            <person name="Ruiz-Trillo I."/>
            <person name="Lander E."/>
            <person name="Nusbaum C."/>
        </authorList>
    </citation>
    <scope>NUCLEOTIDE SEQUENCE [LARGE SCALE GENOMIC DNA]</scope>
    <source>
        <strain evidence="2 3">DAOM BR117</strain>
    </source>
</reference>
<feature type="compositionally biased region" description="Polar residues" evidence="1">
    <location>
        <begin position="169"/>
        <end position="181"/>
    </location>
</feature>
<dbReference type="Proteomes" id="UP000053201">
    <property type="component" value="Unassembled WGS sequence"/>
</dbReference>
<dbReference type="EMBL" id="KQ257454">
    <property type="protein sequence ID" value="KND01636.1"/>
    <property type="molecule type" value="Genomic_DNA"/>
</dbReference>
<protein>
    <submittedName>
        <fullName evidence="2">Uncharacterized protein</fullName>
    </submittedName>
</protein>
<dbReference type="AlphaFoldDB" id="A0A0L0HJK3"/>
<keyword evidence="3" id="KW-1185">Reference proteome</keyword>
<dbReference type="GeneID" id="27692241"/>
<sequence length="362" mass="41025">MGTMLRPLLVIKVVHAPTDRAKAFHLATLTVLKEPHFTREHVTIKDWFRLVGDVFDWEMIQHGKLPYRLHLEHSAKRSSTPVNPEGTNDMTPQHGYLDLIVRLKKTVVERPERPPCSGDWYEWIWGCLALERLKPLLVDTGDKKVPPKSAAKTKRGQRGPKDIMERRAQSLQPPKAETSTATKRRRCSSAPEARSAKKIAINVQQSSLRDEMTPSLRESQSPPTPKHKVVDRSSRDSGQCKQTVSVPAQEWGGGGGSLCDSHRWTQTISTIDPDLAVNDRCVKVMLANSTYWSWLDSQLCVIWLLLQDPDGEQVLFRAYQDGSNRIASLQQTNYTLVEDLNGRLGWLSEVGLCAYIYIYYNV</sequence>
<organism evidence="2 3">
    <name type="scientific">Spizellomyces punctatus (strain DAOM BR117)</name>
    <dbReference type="NCBI Taxonomy" id="645134"/>
    <lineage>
        <taxon>Eukaryota</taxon>
        <taxon>Fungi</taxon>
        <taxon>Fungi incertae sedis</taxon>
        <taxon>Chytridiomycota</taxon>
        <taxon>Chytridiomycota incertae sedis</taxon>
        <taxon>Chytridiomycetes</taxon>
        <taxon>Spizellomycetales</taxon>
        <taxon>Spizellomycetaceae</taxon>
        <taxon>Spizellomyces</taxon>
    </lineage>
</organism>
<dbReference type="VEuPathDB" id="FungiDB:SPPG_09116"/>
<gene>
    <name evidence="2" type="ORF">SPPG_09116</name>
</gene>
<evidence type="ECO:0000256" key="1">
    <source>
        <dbReference type="SAM" id="MobiDB-lite"/>
    </source>
</evidence>
<evidence type="ECO:0000313" key="3">
    <source>
        <dbReference type="Proteomes" id="UP000053201"/>
    </source>
</evidence>
<evidence type="ECO:0000313" key="2">
    <source>
        <dbReference type="EMBL" id="KND01636.1"/>
    </source>
</evidence>
<accession>A0A0L0HJK3</accession>
<dbReference type="RefSeq" id="XP_016609675.1">
    <property type="nucleotide sequence ID" value="XM_016757273.1"/>
</dbReference>
<name>A0A0L0HJK3_SPIPD</name>